<evidence type="ECO:0000256" key="1">
    <source>
        <dbReference type="ARBA" id="ARBA00004442"/>
    </source>
</evidence>
<comment type="subcellular location">
    <subcellularLocation>
        <location evidence="1">Cell outer membrane</location>
    </subcellularLocation>
</comment>
<evidence type="ECO:0000256" key="4">
    <source>
        <dbReference type="ARBA" id="ARBA00023237"/>
    </source>
</evidence>
<proteinExistence type="inferred from homology"/>
<name>A0A2M6UPD7_9BRAD</name>
<keyword evidence="3" id="KW-0472">Membrane</keyword>
<reference evidence="7 8" key="1">
    <citation type="submission" date="2015-06" db="EMBL/GenBank/DDBJ databases">
        <title>Comparative genome analysis of nirS-carrying Bradyrhizobium sp. strains.</title>
        <authorList>
            <person name="Ishii S."/>
            <person name="Jang J."/>
            <person name="Nishizawa T."/>
            <person name="Senoo K."/>
        </authorList>
    </citation>
    <scope>NUCLEOTIDE SEQUENCE [LARGE SCALE GENOMIC DNA]</scope>
    <source>
        <strain evidence="7 8">TSA1</strain>
    </source>
</reference>
<comment type="similarity">
    <text evidence="5">Belongs to the Omp25/RopB family.</text>
</comment>
<dbReference type="InterPro" id="IPR051692">
    <property type="entry name" value="OMP-like"/>
</dbReference>
<evidence type="ECO:0000313" key="7">
    <source>
        <dbReference type="EMBL" id="PIT06464.1"/>
    </source>
</evidence>
<dbReference type="Gene3D" id="2.40.160.20">
    <property type="match status" value="1"/>
</dbReference>
<accession>A0A2M6UPD7</accession>
<evidence type="ECO:0000256" key="3">
    <source>
        <dbReference type="ARBA" id="ARBA00023136"/>
    </source>
</evidence>
<dbReference type="PANTHER" id="PTHR34001:SF3">
    <property type="entry name" value="BLL7405 PROTEIN"/>
    <property type="match status" value="1"/>
</dbReference>
<organism evidence="7 8">
    <name type="scientific">Bradyrhizobium nitroreducens</name>
    <dbReference type="NCBI Taxonomy" id="709803"/>
    <lineage>
        <taxon>Bacteria</taxon>
        <taxon>Pseudomonadati</taxon>
        <taxon>Pseudomonadota</taxon>
        <taxon>Alphaproteobacteria</taxon>
        <taxon>Hyphomicrobiales</taxon>
        <taxon>Nitrobacteraceae</taxon>
        <taxon>Bradyrhizobium</taxon>
    </lineage>
</organism>
<comment type="caution">
    <text evidence="7">The sequence shown here is derived from an EMBL/GenBank/DDBJ whole genome shotgun (WGS) entry which is preliminary data.</text>
</comment>
<evidence type="ECO:0000256" key="2">
    <source>
        <dbReference type="ARBA" id="ARBA00022729"/>
    </source>
</evidence>
<dbReference type="EMBL" id="LFJC01000003">
    <property type="protein sequence ID" value="PIT06464.1"/>
    <property type="molecule type" value="Genomic_DNA"/>
</dbReference>
<dbReference type="PANTHER" id="PTHR34001">
    <property type="entry name" value="BLL7405 PROTEIN"/>
    <property type="match status" value="1"/>
</dbReference>
<sequence length="251" mass="26249">MGPVLAADLPVKAPPAAATSWSGFYAGVSIGARWGDNDWRTSDVAPGLGVGIFVPTAGTGGAMDSVAARFGGYLGYNAQISTSWVAGVEANFGWADASKSANPAPGMTGLYFGAPITMLPTASVKETWDGNLRGRLGYLVTPATLVYGTGGVAWQRLELNATCTVVPGISFCTGASYNETHASTRIGWTIGGGVEQMIAGHWLVRADYSYAAFSTFTQTFFTANGMAFDDRFTAHVKARTHTATVGLAYKF</sequence>
<evidence type="ECO:0000259" key="6">
    <source>
        <dbReference type="Pfam" id="PF13505"/>
    </source>
</evidence>
<keyword evidence="2" id="KW-0732">Signal</keyword>
<evidence type="ECO:0000313" key="8">
    <source>
        <dbReference type="Proteomes" id="UP000228930"/>
    </source>
</evidence>
<dbReference type="AlphaFoldDB" id="A0A2M6UPD7"/>
<gene>
    <name evidence="7" type="ORF">TSA1_32850</name>
</gene>
<dbReference type="SUPFAM" id="SSF56925">
    <property type="entry name" value="OMPA-like"/>
    <property type="match status" value="1"/>
</dbReference>
<dbReference type="InterPro" id="IPR011250">
    <property type="entry name" value="OMP/PagP_B-barrel"/>
</dbReference>
<keyword evidence="4" id="KW-0998">Cell outer membrane</keyword>
<dbReference type="Pfam" id="PF13505">
    <property type="entry name" value="OMP_b-brl"/>
    <property type="match status" value="1"/>
</dbReference>
<keyword evidence="8" id="KW-1185">Reference proteome</keyword>
<dbReference type="Proteomes" id="UP000228930">
    <property type="component" value="Unassembled WGS sequence"/>
</dbReference>
<dbReference type="GO" id="GO:0009279">
    <property type="term" value="C:cell outer membrane"/>
    <property type="evidence" value="ECO:0007669"/>
    <property type="project" value="UniProtKB-SubCell"/>
</dbReference>
<dbReference type="InterPro" id="IPR027385">
    <property type="entry name" value="Beta-barrel_OMP"/>
</dbReference>
<evidence type="ECO:0000256" key="5">
    <source>
        <dbReference type="ARBA" id="ARBA00038306"/>
    </source>
</evidence>
<feature type="domain" description="Outer membrane protein beta-barrel" evidence="6">
    <location>
        <begin position="11"/>
        <end position="251"/>
    </location>
</feature>
<protein>
    <submittedName>
        <fullName evidence="7">Membrane protein</fullName>
    </submittedName>
</protein>